<gene>
    <name evidence="1" type="ORF">LCGC14_0644190</name>
</gene>
<sequence length="45" mass="4972">MGKPVMVTVTRGLLLAIEDLKASKQWSVLPLPLRVRIENGLKGKD</sequence>
<protein>
    <submittedName>
        <fullName evidence="1">Uncharacterized protein</fullName>
    </submittedName>
</protein>
<evidence type="ECO:0000313" key="1">
    <source>
        <dbReference type="EMBL" id="KKN49320.1"/>
    </source>
</evidence>
<accession>A0A0F9QYH8</accession>
<dbReference type="EMBL" id="LAZR01001173">
    <property type="protein sequence ID" value="KKN49320.1"/>
    <property type="molecule type" value="Genomic_DNA"/>
</dbReference>
<reference evidence="1" key="1">
    <citation type="journal article" date="2015" name="Nature">
        <title>Complex archaea that bridge the gap between prokaryotes and eukaryotes.</title>
        <authorList>
            <person name="Spang A."/>
            <person name="Saw J.H."/>
            <person name="Jorgensen S.L."/>
            <person name="Zaremba-Niedzwiedzka K."/>
            <person name="Martijn J."/>
            <person name="Lind A.E."/>
            <person name="van Eijk R."/>
            <person name="Schleper C."/>
            <person name="Guy L."/>
            <person name="Ettema T.J."/>
        </authorList>
    </citation>
    <scope>NUCLEOTIDE SEQUENCE</scope>
</reference>
<proteinExistence type="predicted"/>
<comment type="caution">
    <text evidence="1">The sequence shown here is derived from an EMBL/GenBank/DDBJ whole genome shotgun (WGS) entry which is preliminary data.</text>
</comment>
<dbReference type="AlphaFoldDB" id="A0A0F9QYH8"/>
<name>A0A0F9QYH8_9ZZZZ</name>
<organism evidence="1">
    <name type="scientific">marine sediment metagenome</name>
    <dbReference type="NCBI Taxonomy" id="412755"/>
    <lineage>
        <taxon>unclassified sequences</taxon>
        <taxon>metagenomes</taxon>
        <taxon>ecological metagenomes</taxon>
    </lineage>
</organism>